<dbReference type="Pfam" id="PF00005">
    <property type="entry name" value="ABC_tran"/>
    <property type="match status" value="1"/>
</dbReference>
<dbReference type="OrthoDB" id="9802264at2"/>
<dbReference type="SUPFAM" id="SSF52540">
    <property type="entry name" value="P-loop containing nucleoside triphosphate hydrolases"/>
    <property type="match status" value="1"/>
</dbReference>
<evidence type="ECO:0000313" key="6">
    <source>
        <dbReference type="Proteomes" id="UP000460272"/>
    </source>
</evidence>
<sequence length="228" mass="23635">MTELLTVTGVGKTYPGATPVRALADVTLALRSGERTAIVGPSGSGKTTLLHVAGTLERPSRGSVRIGGEEVSGLSDAAVSRLRAHRLGFVFQQFHLLDHLDAVQNVALGLLYHGTPARQRRAAAVAALDRVGLGDRLGHRPAQLSGGERQRVAIARAVIGKPDVVFADEPTGNLDSAAGSTIVALLAGLADDGTAVVVVTHDQAVAAAMDRHVLMRDGRIVSDDGAPR</sequence>
<keyword evidence="6" id="KW-1185">Reference proteome</keyword>
<dbReference type="PROSITE" id="PS50893">
    <property type="entry name" value="ABC_TRANSPORTER_2"/>
    <property type="match status" value="1"/>
</dbReference>
<evidence type="ECO:0000259" key="4">
    <source>
        <dbReference type="PROSITE" id="PS50893"/>
    </source>
</evidence>
<dbReference type="SMART" id="SM00382">
    <property type="entry name" value="AAA"/>
    <property type="match status" value="1"/>
</dbReference>
<dbReference type="InterPro" id="IPR015854">
    <property type="entry name" value="ABC_transpr_LolD-like"/>
</dbReference>
<dbReference type="InterPro" id="IPR003593">
    <property type="entry name" value="AAA+_ATPase"/>
</dbReference>
<dbReference type="AlphaFoldDB" id="A0A6P2C2S6"/>
<protein>
    <submittedName>
        <fullName evidence="5">ABC transporter ATP-binding protein</fullName>
    </submittedName>
</protein>
<dbReference type="PANTHER" id="PTHR24220">
    <property type="entry name" value="IMPORT ATP-BINDING PROTEIN"/>
    <property type="match status" value="1"/>
</dbReference>
<evidence type="ECO:0000256" key="1">
    <source>
        <dbReference type="ARBA" id="ARBA00022448"/>
    </source>
</evidence>
<gene>
    <name evidence="5" type="ORF">EAS64_15190</name>
</gene>
<dbReference type="InterPro" id="IPR017871">
    <property type="entry name" value="ABC_transporter-like_CS"/>
</dbReference>
<dbReference type="InterPro" id="IPR027417">
    <property type="entry name" value="P-loop_NTPase"/>
</dbReference>
<comment type="caution">
    <text evidence="5">The sequence shown here is derived from an EMBL/GenBank/DDBJ whole genome shotgun (WGS) entry which is preliminary data.</text>
</comment>
<dbReference type="GO" id="GO:0016887">
    <property type="term" value="F:ATP hydrolysis activity"/>
    <property type="evidence" value="ECO:0007669"/>
    <property type="project" value="InterPro"/>
</dbReference>
<dbReference type="CDD" id="cd03255">
    <property type="entry name" value="ABC_MJ0796_LolCDE_FtsE"/>
    <property type="match status" value="1"/>
</dbReference>
<dbReference type="GO" id="GO:0022857">
    <property type="term" value="F:transmembrane transporter activity"/>
    <property type="evidence" value="ECO:0007669"/>
    <property type="project" value="TreeGrafter"/>
</dbReference>
<evidence type="ECO:0000256" key="3">
    <source>
        <dbReference type="ARBA" id="ARBA00022840"/>
    </source>
</evidence>
<feature type="domain" description="ABC transporter" evidence="4">
    <location>
        <begin position="5"/>
        <end position="228"/>
    </location>
</feature>
<dbReference type="Gene3D" id="3.40.50.300">
    <property type="entry name" value="P-loop containing nucleotide triphosphate hydrolases"/>
    <property type="match status" value="1"/>
</dbReference>
<dbReference type="Proteomes" id="UP000460272">
    <property type="component" value="Unassembled WGS sequence"/>
</dbReference>
<dbReference type="GO" id="GO:0005886">
    <property type="term" value="C:plasma membrane"/>
    <property type="evidence" value="ECO:0007669"/>
    <property type="project" value="TreeGrafter"/>
</dbReference>
<dbReference type="InterPro" id="IPR017911">
    <property type="entry name" value="MacB-like_ATP-bd"/>
</dbReference>
<accession>A0A6P2C2S6</accession>
<reference evidence="5 6" key="1">
    <citation type="submission" date="2018-11" db="EMBL/GenBank/DDBJ databases">
        <title>Trebonia kvetii gen.nov., sp.nov., a novel acidophilic actinobacterium, and proposal of the new actinobacterial family Treboniaceae fam. nov.</title>
        <authorList>
            <person name="Rapoport D."/>
            <person name="Sagova-Mareckova M."/>
            <person name="Sedlacek I."/>
            <person name="Provaznik J."/>
            <person name="Kralova S."/>
            <person name="Pavlinic D."/>
            <person name="Benes V."/>
            <person name="Kopecky J."/>
        </authorList>
    </citation>
    <scope>NUCLEOTIDE SEQUENCE [LARGE SCALE GENOMIC DNA]</scope>
    <source>
        <strain evidence="5 6">15Tr583</strain>
    </source>
</reference>
<dbReference type="EMBL" id="RPFW01000003">
    <property type="protein sequence ID" value="TVZ03803.1"/>
    <property type="molecule type" value="Genomic_DNA"/>
</dbReference>
<name>A0A6P2C2S6_9ACTN</name>
<organism evidence="5 6">
    <name type="scientific">Trebonia kvetii</name>
    <dbReference type="NCBI Taxonomy" id="2480626"/>
    <lineage>
        <taxon>Bacteria</taxon>
        <taxon>Bacillati</taxon>
        <taxon>Actinomycetota</taxon>
        <taxon>Actinomycetes</taxon>
        <taxon>Streptosporangiales</taxon>
        <taxon>Treboniaceae</taxon>
        <taxon>Trebonia</taxon>
    </lineage>
</organism>
<dbReference type="RefSeq" id="WP_145853674.1">
    <property type="nucleotide sequence ID" value="NZ_RPFW01000003.1"/>
</dbReference>
<dbReference type="GO" id="GO:0005524">
    <property type="term" value="F:ATP binding"/>
    <property type="evidence" value="ECO:0007669"/>
    <property type="project" value="UniProtKB-KW"/>
</dbReference>
<keyword evidence="3 5" id="KW-0067">ATP-binding</keyword>
<dbReference type="FunFam" id="3.40.50.300:FF:000032">
    <property type="entry name" value="Export ABC transporter ATP-binding protein"/>
    <property type="match status" value="1"/>
</dbReference>
<evidence type="ECO:0000313" key="5">
    <source>
        <dbReference type="EMBL" id="TVZ03803.1"/>
    </source>
</evidence>
<dbReference type="PROSITE" id="PS00211">
    <property type="entry name" value="ABC_TRANSPORTER_1"/>
    <property type="match status" value="1"/>
</dbReference>
<keyword evidence="2" id="KW-0547">Nucleotide-binding</keyword>
<proteinExistence type="predicted"/>
<evidence type="ECO:0000256" key="2">
    <source>
        <dbReference type="ARBA" id="ARBA00022741"/>
    </source>
</evidence>
<dbReference type="InterPro" id="IPR003439">
    <property type="entry name" value="ABC_transporter-like_ATP-bd"/>
</dbReference>
<keyword evidence="1" id="KW-0813">Transport</keyword>
<dbReference type="GO" id="GO:0098796">
    <property type="term" value="C:membrane protein complex"/>
    <property type="evidence" value="ECO:0007669"/>
    <property type="project" value="UniProtKB-ARBA"/>
</dbReference>